<reference evidence="1" key="1">
    <citation type="journal article" date="2021" name="Microb. Physiol.">
        <title>Proteogenomic Insights into the Physiology of Marine, Sulfate-Reducing, Filamentous Desulfonema limicola and Desulfonema magnum.</title>
        <authorList>
            <person name="Schnaars V."/>
            <person name="Wohlbrand L."/>
            <person name="Scheve S."/>
            <person name="Hinrichs C."/>
            <person name="Reinhardt R."/>
            <person name="Rabus R."/>
        </authorList>
    </citation>
    <scope>NUCLEOTIDE SEQUENCE</scope>
    <source>
        <strain evidence="1">4be13</strain>
    </source>
</reference>
<dbReference type="AlphaFoldDB" id="A0A975BRV6"/>
<dbReference type="EMBL" id="CP061800">
    <property type="protein sequence ID" value="QTA90069.1"/>
    <property type="molecule type" value="Genomic_DNA"/>
</dbReference>
<organism evidence="1 2">
    <name type="scientific">Desulfonema magnum</name>
    <dbReference type="NCBI Taxonomy" id="45655"/>
    <lineage>
        <taxon>Bacteria</taxon>
        <taxon>Pseudomonadati</taxon>
        <taxon>Thermodesulfobacteriota</taxon>
        <taxon>Desulfobacteria</taxon>
        <taxon>Desulfobacterales</taxon>
        <taxon>Desulfococcaceae</taxon>
        <taxon>Desulfonema</taxon>
    </lineage>
</organism>
<evidence type="ECO:0000313" key="2">
    <source>
        <dbReference type="Proteomes" id="UP000663722"/>
    </source>
</evidence>
<dbReference type="Proteomes" id="UP000663722">
    <property type="component" value="Chromosome"/>
</dbReference>
<accession>A0A975BRV6</accession>
<evidence type="ECO:0000313" key="1">
    <source>
        <dbReference type="EMBL" id="QTA90069.1"/>
    </source>
</evidence>
<sequence>MFPSPAGAVYYSISVPLANTSYPNFKSYQAIFQALNELLSDRTDYDGLFGCKTIFQIIFSDNLKNCPSCFRIFRISPTPHV</sequence>
<proteinExistence type="predicted"/>
<protein>
    <submittedName>
        <fullName evidence="1">Uncharacterized protein</fullName>
    </submittedName>
</protein>
<gene>
    <name evidence="1" type="ORF">dnm_061300</name>
</gene>
<dbReference type="KEGG" id="dmm:dnm_061300"/>
<keyword evidence="2" id="KW-1185">Reference proteome</keyword>
<name>A0A975BRV6_9BACT</name>